<name>A0ABV0A7Q1_9FLAO</name>
<keyword evidence="3" id="KW-1185">Reference proteome</keyword>
<dbReference type="InterPro" id="IPR001387">
    <property type="entry name" value="Cro/C1-type_HTH"/>
</dbReference>
<dbReference type="InterPro" id="IPR050261">
    <property type="entry name" value="FrsA_esterase"/>
</dbReference>
<evidence type="ECO:0000313" key="3">
    <source>
        <dbReference type="Proteomes" id="UP001416393"/>
    </source>
</evidence>
<dbReference type="EMBL" id="JAZHYP010000002">
    <property type="protein sequence ID" value="MEN3323122.1"/>
    <property type="molecule type" value="Genomic_DNA"/>
</dbReference>
<evidence type="ECO:0000313" key="2">
    <source>
        <dbReference type="EMBL" id="MEN3323122.1"/>
    </source>
</evidence>
<evidence type="ECO:0000259" key="1">
    <source>
        <dbReference type="PROSITE" id="PS50943"/>
    </source>
</evidence>
<accession>A0ABV0A7Q1</accession>
<comment type="caution">
    <text evidence="2">The sequence shown here is derived from an EMBL/GenBank/DDBJ whole genome shotgun (WGS) entry which is preliminary data.</text>
</comment>
<dbReference type="InterPro" id="IPR029058">
    <property type="entry name" value="AB_hydrolase_fold"/>
</dbReference>
<proteinExistence type="predicted"/>
<dbReference type="RefSeq" id="WP_346240693.1">
    <property type="nucleotide sequence ID" value="NZ_JAZHYP010000002.1"/>
</dbReference>
<gene>
    <name evidence="2" type="ORF">VP395_05250</name>
</gene>
<sequence length="479" mass="53684">MKNSRHIGNIQIQLISLLVVFSMLKIPAQTSDTNFRTPVIETIKKIESIFNVTINYNEKLLLDKNLDYADWKIEPDNLEVSLANVLVPFNLTTFKEADGTYEVREFQHHRVSVPKSKDRLTFLSSLYSDKETWDSRKAELKSCMIAAFGIDKAPKKPNSKPILTKKRKYKGYSVENIGLEILPGVYTTGSIYKPYPLNKKSAIIITPNGHFGDGRYRKDEQLRCAMLAKMGAIVVSFDLFAWGESQLQFPSTTHRNSIASTIQLLTGMRLLDYVSTLKYADASRVGVTGGSGGGSHTMFLAALDDRITVSVPVVMVSANHAGGCPCESGRGIHVCGNGTNNAEVAAMAAPKPQLIISDGKDWTSNVPNLEFPFIKKTYSFYEKKELVENAHFAEEGHDYGLSKRLAMYPFMAKYLGLNLDNVKNEKGNIDESTCIIEPYEKLFVFGNKEENLPTNVLKDIDKLYELFGEENHKVYEVKK</sequence>
<dbReference type="PROSITE" id="PS50943">
    <property type="entry name" value="HTH_CROC1"/>
    <property type="match status" value="1"/>
</dbReference>
<dbReference type="SUPFAM" id="SSF53474">
    <property type="entry name" value="alpha/beta-Hydrolases"/>
    <property type="match status" value="1"/>
</dbReference>
<dbReference type="Proteomes" id="UP001416393">
    <property type="component" value="Unassembled WGS sequence"/>
</dbReference>
<reference evidence="2 3" key="1">
    <citation type="submission" date="2024-01" db="EMBL/GenBank/DDBJ databases">
        <title>Mariniflexile litorale sp. nov., isolated from the shallow sediments of the Sea of Japan.</title>
        <authorList>
            <person name="Romanenko L."/>
            <person name="Bystritskaya E."/>
            <person name="Isaeva M."/>
        </authorList>
    </citation>
    <scope>NUCLEOTIDE SEQUENCE [LARGE SCALE GENOMIC DNA]</scope>
    <source>
        <strain evidence="2 3">KCTC 32427</strain>
    </source>
</reference>
<dbReference type="Gene3D" id="3.40.50.1820">
    <property type="entry name" value="alpha/beta hydrolase"/>
    <property type="match status" value="1"/>
</dbReference>
<organism evidence="2 3">
    <name type="scientific">Mariniflexile soesokkakense</name>
    <dbReference type="NCBI Taxonomy" id="1343160"/>
    <lineage>
        <taxon>Bacteria</taxon>
        <taxon>Pseudomonadati</taxon>
        <taxon>Bacteroidota</taxon>
        <taxon>Flavobacteriia</taxon>
        <taxon>Flavobacteriales</taxon>
        <taxon>Flavobacteriaceae</taxon>
        <taxon>Mariniflexile</taxon>
    </lineage>
</organism>
<protein>
    <submittedName>
        <fullName evidence="2">Acetylxylan esterase</fullName>
    </submittedName>
</protein>
<dbReference type="PANTHER" id="PTHR22946">
    <property type="entry name" value="DIENELACTONE HYDROLASE DOMAIN-CONTAINING PROTEIN-RELATED"/>
    <property type="match status" value="1"/>
</dbReference>
<feature type="domain" description="HTH cro/C1-type" evidence="1">
    <location>
        <begin position="36"/>
        <end position="57"/>
    </location>
</feature>
<dbReference type="PANTHER" id="PTHR22946:SF8">
    <property type="entry name" value="ACETYL XYLAN ESTERASE DOMAIN-CONTAINING PROTEIN"/>
    <property type="match status" value="1"/>
</dbReference>